<dbReference type="InterPro" id="IPR024072">
    <property type="entry name" value="DHFR-like_dom_sf"/>
</dbReference>
<evidence type="ECO:0000256" key="1">
    <source>
        <dbReference type="ARBA" id="ARBA00005104"/>
    </source>
</evidence>
<evidence type="ECO:0000313" key="5">
    <source>
        <dbReference type="EMBL" id="MDG0857858.1"/>
    </source>
</evidence>
<dbReference type="GO" id="GO:0009231">
    <property type="term" value="P:riboflavin biosynthetic process"/>
    <property type="evidence" value="ECO:0007669"/>
    <property type="project" value="InterPro"/>
</dbReference>
<reference evidence="5" key="1">
    <citation type="submission" date="2022-05" db="EMBL/GenBank/DDBJ databases">
        <title>Comparative genomics of Staphylococcus equorum isolates.</title>
        <authorList>
            <person name="Luelf R.H."/>
        </authorList>
    </citation>
    <scope>NUCLEOTIDE SEQUENCE</scope>
    <source>
        <strain evidence="5">TMW 2.2343</strain>
    </source>
</reference>
<evidence type="ECO:0000256" key="3">
    <source>
        <dbReference type="ARBA" id="ARBA00023002"/>
    </source>
</evidence>
<accession>A0A9X4LD04</accession>
<dbReference type="Proteomes" id="UP001152302">
    <property type="component" value="Unassembled WGS sequence"/>
</dbReference>
<name>A0A9X4LD04_9STAP</name>
<comment type="pathway">
    <text evidence="1">Cofactor biosynthesis; riboflavin biosynthesis.</text>
</comment>
<proteinExistence type="predicted"/>
<dbReference type="Gene3D" id="3.40.430.10">
    <property type="entry name" value="Dihydrofolate Reductase, subunit A"/>
    <property type="match status" value="1"/>
</dbReference>
<dbReference type="GO" id="GO:0008703">
    <property type="term" value="F:5-amino-6-(5-phosphoribosylamino)uracil reductase activity"/>
    <property type="evidence" value="ECO:0007669"/>
    <property type="project" value="InterPro"/>
</dbReference>
<evidence type="ECO:0000313" key="6">
    <source>
        <dbReference type="Proteomes" id="UP001152302"/>
    </source>
</evidence>
<dbReference type="PANTHER" id="PTHR38011">
    <property type="entry name" value="DIHYDROFOLATE REDUCTASE FAMILY PROTEIN (AFU_ORTHOLOGUE AFUA_8G06820)"/>
    <property type="match status" value="1"/>
</dbReference>
<dbReference type="Pfam" id="PF01872">
    <property type="entry name" value="RibD_C"/>
    <property type="match status" value="1"/>
</dbReference>
<dbReference type="SUPFAM" id="SSF53597">
    <property type="entry name" value="Dihydrofolate reductase-like"/>
    <property type="match status" value="1"/>
</dbReference>
<feature type="domain" description="Bacterial bifunctional deaminase-reductase C-terminal" evidence="4">
    <location>
        <begin position="4"/>
        <end position="231"/>
    </location>
</feature>
<dbReference type="EMBL" id="JAMBPX010000001">
    <property type="protein sequence ID" value="MDG0857858.1"/>
    <property type="molecule type" value="Genomic_DNA"/>
</dbReference>
<gene>
    <name evidence="5" type="ORF">M4L21_00835</name>
</gene>
<dbReference type="AlphaFoldDB" id="A0A9X4LD04"/>
<dbReference type="InterPro" id="IPR002734">
    <property type="entry name" value="RibDG_C"/>
</dbReference>
<dbReference type="RefSeq" id="WP_277580401.1">
    <property type="nucleotide sequence ID" value="NZ_JAMBPV010000001.1"/>
</dbReference>
<dbReference type="InterPro" id="IPR050765">
    <property type="entry name" value="Riboflavin_Biosynth_HTPR"/>
</dbReference>
<keyword evidence="2" id="KW-0521">NADP</keyword>
<sequence length="243" mass="27515">MKKPYVIIHTHTSLEGKIHAINLPEFEAASQQYQEIALDPEKQVMNIQCYLNGRITVEDNFTHYRKPELNEQADTVPEGDFIAVTDAPNYFVAIDRSGKLAWTDNVVEYGNVKSHVISILTEQVSNAYKDFLRRMNVSYIIAGEKDIDQELVLHKLSTLYNVERLMIGGGGILNWSYLQNGLVDEVSIIMSPIADGSTDEQSLFAAKEHLSKVSPVAFELMEVKTLEESVVWLQYKVKPSYKS</sequence>
<keyword evidence="3" id="KW-0560">Oxidoreductase</keyword>
<protein>
    <submittedName>
        <fullName evidence="5">RibD family protein</fullName>
    </submittedName>
</protein>
<evidence type="ECO:0000256" key="2">
    <source>
        <dbReference type="ARBA" id="ARBA00022857"/>
    </source>
</evidence>
<dbReference type="PANTHER" id="PTHR38011:SF7">
    <property type="entry name" value="2,5-DIAMINO-6-RIBOSYLAMINO-4(3H)-PYRIMIDINONE 5'-PHOSPHATE REDUCTASE"/>
    <property type="match status" value="1"/>
</dbReference>
<evidence type="ECO:0000259" key="4">
    <source>
        <dbReference type="Pfam" id="PF01872"/>
    </source>
</evidence>
<organism evidence="5 6">
    <name type="scientific">Staphylococcus equorum</name>
    <dbReference type="NCBI Taxonomy" id="246432"/>
    <lineage>
        <taxon>Bacteria</taxon>
        <taxon>Bacillati</taxon>
        <taxon>Bacillota</taxon>
        <taxon>Bacilli</taxon>
        <taxon>Bacillales</taxon>
        <taxon>Staphylococcaceae</taxon>
        <taxon>Staphylococcus</taxon>
    </lineage>
</organism>
<comment type="caution">
    <text evidence="5">The sequence shown here is derived from an EMBL/GenBank/DDBJ whole genome shotgun (WGS) entry which is preliminary data.</text>
</comment>